<dbReference type="PANTHER" id="PTHR46537">
    <property type="entry name" value="OS11G0578200 PROTEIN"/>
    <property type="match status" value="1"/>
</dbReference>
<feature type="region of interest" description="Disordered" evidence="1">
    <location>
        <begin position="78"/>
        <end position="98"/>
    </location>
</feature>
<evidence type="ECO:0000256" key="1">
    <source>
        <dbReference type="SAM" id="MobiDB-lite"/>
    </source>
</evidence>
<feature type="compositionally biased region" description="Basic and acidic residues" evidence="1">
    <location>
        <begin position="82"/>
        <end position="98"/>
    </location>
</feature>
<name>A0AAV1WVP1_LUPLU</name>
<sequence>MEKKSNETVEEEVLTSDGNNNELPEDSDRSHSSSNEENEINSECPICRTHYAGQSSLKDDLNYDALISYIYTRVDQDEEEELSFHEDEKKDNKPVRFH</sequence>
<dbReference type="EMBL" id="CAXHTB010000010">
    <property type="protein sequence ID" value="CAL0313479.1"/>
    <property type="molecule type" value="Genomic_DNA"/>
</dbReference>
<evidence type="ECO:0000313" key="3">
    <source>
        <dbReference type="Proteomes" id="UP001497480"/>
    </source>
</evidence>
<keyword evidence="3" id="KW-1185">Reference proteome</keyword>
<accession>A0AAV1WVP1</accession>
<organism evidence="2 3">
    <name type="scientific">Lupinus luteus</name>
    <name type="common">European yellow lupine</name>
    <dbReference type="NCBI Taxonomy" id="3873"/>
    <lineage>
        <taxon>Eukaryota</taxon>
        <taxon>Viridiplantae</taxon>
        <taxon>Streptophyta</taxon>
        <taxon>Embryophyta</taxon>
        <taxon>Tracheophyta</taxon>
        <taxon>Spermatophyta</taxon>
        <taxon>Magnoliopsida</taxon>
        <taxon>eudicotyledons</taxon>
        <taxon>Gunneridae</taxon>
        <taxon>Pentapetalae</taxon>
        <taxon>rosids</taxon>
        <taxon>fabids</taxon>
        <taxon>Fabales</taxon>
        <taxon>Fabaceae</taxon>
        <taxon>Papilionoideae</taxon>
        <taxon>50 kb inversion clade</taxon>
        <taxon>genistoids sensu lato</taxon>
        <taxon>core genistoids</taxon>
        <taxon>Genisteae</taxon>
        <taxon>Lupinus</taxon>
    </lineage>
</organism>
<protein>
    <submittedName>
        <fullName evidence="2">Uncharacterized protein</fullName>
    </submittedName>
</protein>
<comment type="caution">
    <text evidence="2">The sequence shown here is derived from an EMBL/GenBank/DDBJ whole genome shotgun (WGS) entry which is preliminary data.</text>
</comment>
<feature type="region of interest" description="Disordered" evidence="1">
    <location>
        <begin position="1"/>
        <end position="45"/>
    </location>
</feature>
<gene>
    <name evidence="2" type="ORF">LLUT_LOCUS14539</name>
</gene>
<dbReference type="InterPro" id="IPR044592">
    <property type="entry name" value="RING1A/B"/>
</dbReference>
<evidence type="ECO:0000313" key="2">
    <source>
        <dbReference type="EMBL" id="CAL0313479.1"/>
    </source>
</evidence>
<reference evidence="2 3" key="1">
    <citation type="submission" date="2024-03" db="EMBL/GenBank/DDBJ databases">
        <authorList>
            <person name="Martinez-Hernandez J."/>
        </authorList>
    </citation>
    <scope>NUCLEOTIDE SEQUENCE [LARGE SCALE GENOMIC DNA]</scope>
</reference>
<proteinExistence type="predicted"/>
<dbReference type="AlphaFoldDB" id="A0AAV1WVP1"/>
<dbReference type="Proteomes" id="UP001497480">
    <property type="component" value="Unassembled WGS sequence"/>
</dbReference>
<dbReference type="PANTHER" id="PTHR46537:SF3">
    <property type="entry name" value="E3 UBIQUITIN-PROTEIN LIGASE RING1A"/>
    <property type="match status" value="1"/>
</dbReference>